<accession>A0AAV0K2Z7</accession>
<reference evidence="2" key="1">
    <citation type="submission" date="2022-08" db="EMBL/GenBank/DDBJ databases">
        <authorList>
            <person name="Gutierrez-Valencia J."/>
        </authorList>
    </citation>
    <scope>NUCLEOTIDE SEQUENCE</scope>
</reference>
<organism evidence="2 3">
    <name type="scientific">Linum tenue</name>
    <dbReference type="NCBI Taxonomy" id="586396"/>
    <lineage>
        <taxon>Eukaryota</taxon>
        <taxon>Viridiplantae</taxon>
        <taxon>Streptophyta</taxon>
        <taxon>Embryophyta</taxon>
        <taxon>Tracheophyta</taxon>
        <taxon>Spermatophyta</taxon>
        <taxon>Magnoliopsida</taxon>
        <taxon>eudicotyledons</taxon>
        <taxon>Gunneridae</taxon>
        <taxon>Pentapetalae</taxon>
        <taxon>rosids</taxon>
        <taxon>fabids</taxon>
        <taxon>Malpighiales</taxon>
        <taxon>Linaceae</taxon>
        <taxon>Linum</taxon>
    </lineage>
</organism>
<proteinExistence type="predicted"/>
<comment type="caution">
    <text evidence="2">The sequence shown here is derived from an EMBL/GenBank/DDBJ whole genome shotgun (WGS) entry which is preliminary data.</text>
</comment>
<name>A0AAV0K2Z7_9ROSI</name>
<feature type="compositionally biased region" description="Basic and acidic residues" evidence="1">
    <location>
        <begin position="23"/>
        <end position="37"/>
    </location>
</feature>
<evidence type="ECO:0000256" key="1">
    <source>
        <dbReference type="SAM" id="MobiDB-lite"/>
    </source>
</evidence>
<sequence>MALLFLQSCLKIAAFKSISSSPSDREKKGGERERASE</sequence>
<feature type="region of interest" description="Disordered" evidence="1">
    <location>
        <begin position="18"/>
        <end position="37"/>
    </location>
</feature>
<gene>
    <name evidence="2" type="ORF">LITE_LOCUS17059</name>
</gene>
<protein>
    <submittedName>
        <fullName evidence="2">Uncharacterized protein</fullName>
    </submittedName>
</protein>
<dbReference type="AlphaFoldDB" id="A0AAV0K2Z7"/>
<dbReference type="Proteomes" id="UP001154282">
    <property type="component" value="Unassembled WGS sequence"/>
</dbReference>
<keyword evidence="3" id="KW-1185">Reference proteome</keyword>
<evidence type="ECO:0000313" key="3">
    <source>
        <dbReference type="Proteomes" id="UP001154282"/>
    </source>
</evidence>
<evidence type="ECO:0000313" key="2">
    <source>
        <dbReference type="EMBL" id="CAI0416667.1"/>
    </source>
</evidence>
<dbReference type="EMBL" id="CAMGYJ010000005">
    <property type="protein sequence ID" value="CAI0416667.1"/>
    <property type="molecule type" value="Genomic_DNA"/>
</dbReference>